<dbReference type="Proteomes" id="UP000069654">
    <property type="component" value="Unassembled WGS sequence"/>
</dbReference>
<keyword evidence="4" id="KW-1133">Transmembrane helix</keyword>
<protein>
    <recommendedName>
        <fullName evidence="7">VirB8 protein</fullName>
    </recommendedName>
</protein>
<comment type="subcellular location">
    <subcellularLocation>
        <location evidence="1">Membrane</location>
    </subcellularLocation>
</comment>
<feature type="compositionally biased region" description="Gly residues" evidence="3">
    <location>
        <begin position="95"/>
        <end position="104"/>
    </location>
</feature>
<dbReference type="PANTHER" id="PTHR37042:SF4">
    <property type="entry name" value="OUTER MEMBRANE PROTEIN RV1973"/>
    <property type="match status" value="1"/>
</dbReference>
<evidence type="ECO:0000256" key="3">
    <source>
        <dbReference type="SAM" id="MobiDB-lite"/>
    </source>
</evidence>
<name>A0A100XCH0_MYCTH</name>
<evidence type="ECO:0008006" key="7">
    <source>
        <dbReference type="Google" id="ProtNLM"/>
    </source>
</evidence>
<accession>A0A100XCH0</accession>
<feature type="compositionally biased region" description="Acidic residues" evidence="3">
    <location>
        <begin position="29"/>
        <end position="40"/>
    </location>
</feature>
<evidence type="ECO:0000313" key="5">
    <source>
        <dbReference type="EMBL" id="GAT13979.1"/>
    </source>
</evidence>
<feature type="region of interest" description="Disordered" evidence="3">
    <location>
        <begin position="1"/>
        <end position="114"/>
    </location>
</feature>
<organism evidence="5 6">
    <name type="scientific">Mycolicibacterium thermoresistibile</name>
    <name type="common">Mycobacterium thermoresistibile</name>
    <dbReference type="NCBI Taxonomy" id="1797"/>
    <lineage>
        <taxon>Bacteria</taxon>
        <taxon>Bacillati</taxon>
        <taxon>Actinomycetota</taxon>
        <taxon>Actinomycetes</taxon>
        <taxon>Mycobacteriales</taxon>
        <taxon>Mycobacteriaceae</taxon>
        <taxon>Mycolicibacterium</taxon>
    </lineage>
</organism>
<keyword evidence="2 4" id="KW-0472">Membrane</keyword>
<feature type="compositionally biased region" description="Basic and acidic residues" evidence="3">
    <location>
        <begin position="64"/>
        <end position="76"/>
    </location>
</feature>
<evidence type="ECO:0000256" key="4">
    <source>
        <dbReference type="SAM" id="Phobius"/>
    </source>
</evidence>
<sequence length="301" mass="31233">MAFGKPSPASRASNDDAEGAGSATPSALADEEDQGIDPEEALALAEQAEAEAAAAEAAAAAARARAEAARLRREAARAMTADRAAGSGADKTGADGTGADGGESGPPEESGSAAVEAPPIELAAPDSSDTTPAAGARRRFRLRWGIVARAAAIVAICLLLAASGYMVWYHQQVEAEKQRAAEFAAAARQGIVSLMSLDFNRAEEDVQRIIDNSTGEFREEFESAAEDFATVAKESKVITDVSVNATAVQSMTEDSAEVLVAATSSITNEAGANQDPRSWRLFVSVTRDDGQLKMSKVEFVP</sequence>
<gene>
    <name evidence="5" type="ORF">RMCT_0950</name>
</gene>
<feature type="compositionally biased region" description="Low complexity" evidence="3">
    <location>
        <begin position="105"/>
        <end position="114"/>
    </location>
</feature>
<dbReference type="STRING" id="1797.RMCT_0950"/>
<reference evidence="5 6" key="1">
    <citation type="journal article" date="2016" name="Genome Announc.">
        <title>Draft Genome Sequences of Five Rapidly Growing Mycobacterium Species, M. thermoresistibile, M. fortuitum subsp. acetamidolyticum, M. canariasense, M. brisbanense, and M. novocastrense.</title>
        <authorList>
            <person name="Katahira K."/>
            <person name="Ogura Y."/>
            <person name="Gotoh Y."/>
            <person name="Hayashi T."/>
        </authorList>
    </citation>
    <scope>NUCLEOTIDE SEQUENCE [LARGE SCALE GENOMIC DNA]</scope>
    <source>
        <strain evidence="5 6">JCM6362</strain>
    </source>
</reference>
<feature type="compositionally biased region" description="Low complexity" evidence="3">
    <location>
        <begin position="41"/>
        <end position="63"/>
    </location>
</feature>
<dbReference type="PANTHER" id="PTHR37042">
    <property type="entry name" value="OUTER MEMBRANE PROTEIN RV1973"/>
    <property type="match status" value="1"/>
</dbReference>
<feature type="compositionally biased region" description="Low complexity" evidence="3">
    <location>
        <begin position="77"/>
        <end position="91"/>
    </location>
</feature>
<keyword evidence="4" id="KW-0812">Transmembrane</keyword>
<dbReference type="AlphaFoldDB" id="A0A100XCH0"/>
<dbReference type="OMA" id="KDEPRNW"/>
<dbReference type="EMBL" id="BCTB01000004">
    <property type="protein sequence ID" value="GAT13979.1"/>
    <property type="molecule type" value="Genomic_DNA"/>
</dbReference>
<proteinExistence type="predicted"/>
<comment type="caution">
    <text evidence="5">The sequence shown here is derived from an EMBL/GenBank/DDBJ whole genome shotgun (WGS) entry which is preliminary data.</text>
</comment>
<evidence type="ECO:0000313" key="6">
    <source>
        <dbReference type="Proteomes" id="UP000069654"/>
    </source>
</evidence>
<feature type="transmembrane region" description="Helical" evidence="4">
    <location>
        <begin position="146"/>
        <end position="168"/>
    </location>
</feature>
<dbReference type="GO" id="GO:0016020">
    <property type="term" value="C:membrane"/>
    <property type="evidence" value="ECO:0007669"/>
    <property type="project" value="UniProtKB-SubCell"/>
</dbReference>
<evidence type="ECO:0000256" key="1">
    <source>
        <dbReference type="ARBA" id="ARBA00004370"/>
    </source>
</evidence>
<evidence type="ECO:0000256" key="2">
    <source>
        <dbReference type="ARBA" id="ARBA00023136"/>
    </source>
</evidence>
<dbReference type="RefSeq" id="WP_003927039.1">
    <property type="nucleotide sequence ID" value="NZ_BCTB01000004.1"/>
</dbReference>
<reference evidence="6" key="2">
    <citation type="submission" date="2016-02" db="EMBL/GenBank/DDBJ databases">
        <title>Draft genome sequence of five rapidly growing Mycobacterium species.</title>
        <authorList>
            <person name="Katahira K."/>
            <person name="Gotou Y."/>
            <person name="Iida K."/>
            <person name="Ogura Y."/>
            <person name="Hayashi T."/>
        </authorList>
    </citation>
    <scope>NUCLEOTIDE SEQUENCE [LARGE SCALE GENOMIC DNA]</scope>
    <source>
        <strain evidence="6">JCM6362</strain>
    </source>
</reference>